<gene>
    <name evidence="8" type="ORF">AAH949_05575</name>
</gene>
<comment type="subcellular location">
    <subcellularLocation>
        <location evidence="1">Membrane</location>
        <topology evidence="1">Lipid-anchor</topology>
    </subcellularLocation>
</comment>
<keyword evidence="4" id="KW-0472">Membrane</keyword>
<evidence type="ECO:0000256" key="5">
    <source>
        <dbReference type="ARBA" id="ARBA00023139"/>
    </source>
</evidence>
<keyword evidence="5" id="KW-0564">Palmitate</keyword>
<dbReference type="Pfam" id="PF03180">
    <property type="entry name" value="Lipoprotein_9"/>
    <property type="match status" value="1"/>
</dbReference>
<evidence type="ECO:0000256" key="7">
    <source>
        <dbReference type="SAM" id="SignalP"/>
    </source>
</evidence>
<keyword evidence="6" id="KW-0449">Lipoprotein</keyword>
<dbReference type="Gene3D" id="3.40.190.10">
    <property type="entry name" value="Periplasmic binding protein-like II"/>
    <property type="match status" value="2"/>
</dbReference>
<evidence type="ECO:0000256" key="2">
    <source>
        <dbReference type="ARBA" id="ARBA00008973"/>
    </source>
</evidence>
<protein>
    <submittedName>
        <fullName evidence="8">MetQ/NlpA family ABC transporter substrate-binding protein</fullName>
    </submittedName>
</protein>
<keyword evidence="3 7" id="KW-0732">Signal</keyword>
<accession>A0AAU7E5U4</accession>
<organism evidence="8">
    <name type="scientific">Campylobacter sp. CCS1377</name>
    <dbReference type="NCBI Taxonomy" id="3158229"/>
    <lineage>
        <taxon>Bacteria</taxon>
        <taxon>Pseudomonadati</taxon>
        <taxon>Campylobacterota</taxon>
        <taxon>Epsilonproteobacteria</taxon>
        <taxon>Campylobacterales</taxon>
        <taxon>Campylobacteraceae</taxon>
        <taxon>Campylobacter</taxon>
    </lineage>
</organism>
<evidence type="ECO:0000313" key="8">
    <source>
        <dbReference type="EMBL" id="XBJ28576.1"/>
    </source>
</evidence>
<dbReference type="PANTHER" id="PTHR30429:SF0">
    <property type="entry name" value="METHIONINE-BINDING LIPOPROTEIN METQ"/>
    <property type="match status" value="1"/>
</dbReference>
<dbReference type="PIRSF" id="PIRSF002854">
    <property type="entry name" value="MetQ"/>
    <property type="match status" value="1"/>
</dbReference>
<dbReference type="AlphaFoldDB" id="A0AAU7E5U4"/>
<dbReference type="SUPFAM" id="SSF53850">
    <property type="entry name" value="Periplasmic binding protein-like II"/>
    <property type="match status" value="1"/>
</dbReference>
<dbReference type="InterPro" id="IPR004872">
    <property type="entry name" value="Lipoprotein_NlpA"/>
</dbReference>
<dbReference type="EMBL" id="CP155620">
    <property type="protein sequence ID" value="XBJ28576.1"/>
    <property type="molecule type" value="Genomic_DNA"/>
</dbReference>
<proteinExistence type="inferred from homology"/>
<evidence type="ECO:0000256" key="6">
    <source>
        <dbReference type="ARBA" id="ARBA00023288"/>
    </source>
</evidence>
<dbReference type="GO" id="GO:0016020">
    <property type="term" value="C:membrane"/>
    <property type="evidence" value="ECO:0007669"/>
    <property type="project" value="UniProtKB-SubCell"/>
</dbReference>
<evidence type="ECO:0000256" key="4">
    <source>
        <dbReference type="ARBA" id="ARBA00023136"/>
    </source>
</evidence>
<sequence length="255" mass="28441">MKWIKIALLFLLTLSLKADDKIITIGATPVPYAQILEFSKPLFKARGYELKIVEFSDYITPNLALNEGELDANLYQHKAFMEEFNANKGTKLVASTPVVLPPMGVYSKKYTDLKQVPQNAIIAIPNDPTNEGRALELLEQAGLITLSKKANATPLDITQNPKNIQFKELKAAQLPRALGDVDFAVINSNYALGANLMPKDALFLESKDSPFVNHIVVHESQKNSEKTKIINEVIHSKEFKDHILKAYKDILILAI</sequence>
<evidence type="ECO:0000256" key="3">
    <source>
        <dbReference type="ARBA" id="ARBA00022729"/>
    </source>
</evidence>
<dbReference type="RefSeq" id="WP_348518177.1">
    <property type="nucleotide sequence ID" value="NZ_CP155620.1"/>
</dbReference>
<comment type="similarity">
    <text evidence="2">Belongs to the NlpA lipoprotein family.</text>
</comment>
<reference evidence="8" key="1">
    <citation type="submission" date="2024-05" db="EMBL/GenBank/DDBJ databases">
        <title>Campylobacter coli isolated from environmental waters in Slovenia.</title>
        <authorList>
            <person name="Zautner A.E."/>
            <person name="Bunk B."/>
            <person name="Riedel T."/>
            <person name="Sproeer C."/>
        </authorList>
    </citation>
    <scope>NUCLEOTIDE SEQUENCE</scope>
    <source>
        <strain evidence="8">CCS1377</strain>
    </source>
</reference>
<dbReference type="PANTHER" id="PTHR30429">
    <property type="entry name" value="D-METHIONINE-BINDING LIPOPROTEIN METQ"/>
    <property type="match status" value="1"/>
</dbReference>
<feature type="signal peptide" evidence="7">
    <location>
        <begin position="1"/>
        <end position="18"/>
    </location>
</feature>
<evidence type="ECO:0000256" key="1">
    <source>
        <dbReference type="ARBA" id="ARBA00004635"/>
    </source>
</evidence>
<feature type="chain" id="PRO_5043414291" evidence="7">
    <location>
        <begin position="19"/>
        <end position="255"/>
    </location>
</feature>
<name>A0AAU7E5U4_9BACT</name>